<accession>A0AAP0QQF3</accession>
<evidence type="ECO:0000313" key="1">
    <source>
        <dbReference type="EMBL" id="KAK9208211.1"/>
    </source>
</evidence>
<proteinExistence type="predicted"/>
<dbReference type="Proteomes" id="UP001428341">
    <property type="component" value="Unassembled WGS sequence"/>
</dbReference>
<sequence length="47" mass="5171">MGEENVASEKLANPGTTVAAFSWWADPLEILPYLHHDALGVPTSRFM</sequence>
<comment type="caution">
    <text evidence="1">The sequence shown here is derived from an EMBL/GenBank/DDBJ whole genome shotgun (WGS) entry which is preliminary data.</text>
</comment>
<keyword evidence="2" id="KW-1185">Reference proteome</keyword>
<gene>
    <name evidence="1" type="ORF">WN944_000565</name>
</gene>
<dbReference type="EMBL" id="JBCGBO010000004">
    <property type="protein sequence ID" value="KAK9208211.1"/>
    <property type="molecule type" value="Genomic_DNA"/>
</dbReference>
<organism evidence="1 2">
    <name type="scientific">Citrus x changshan-huyou</name>
    <dbReference type="NCBI Taxonomy" id="2935761"/>
    <lineage>
        <taxon>Eukaryota</taxon>
        <taxon>Viridiplantae</taxon>
        <taxon>Streptophyta</taxon>
        <taxon>Embryophyta</taxon>
        <taxon>Tracheophyta</taxon>
        <taxon>Spermatophyta</taxon>
        <taxon>Magnoliopsida</taxon>
        <taxon>eudicotyledons</taxon>
        <taxon>Gunneridae</taxon>
        <taxon>Pentapetalae</taxon>
        <taxon>rosids</taxon>
        <taxon>malvids</taxon>
        <taxon>Sapindales</taxon>
        <taxon>Rutaceae</taxon>
        <taxon>Aurantioideae</taxon>
        <taxon>Citrus</taxon>
    </lineage>
</organism>
<dbReference type="AlphaFoldDB" id="A0AAP0QQF3"/>
<reference evidence="1 2" key="1">
    <citation type="submission" date="2024-05" db="EMBL/GenBank/DDBJ databases">
        <title>Haplotype-resolved chromosome-level genome assembly of Huyou (Citrus changshanensis).</title>
        <authorList>
            <person name="Miao C."/>
            <person name="Chen W."/>
            <person name="Wu Y."/>
            <person name="Wang L."/>
            <person name="Zhao S."/>
            <person name="Grierson D."/>
            <person name="Xu C."/>
            <person name="Chen K."/>
        </authorList>
    </citation>
    <scope>NUCLEOTIDE SEQUENCE [LARGE SCALE GENOMIC DNA]</scope>
    <source>
        <strain evidence="1">01-14</strain>
        <tissue evidence="1">Leaf</tissue>
    </source>
</reference>
<protein>
    <submittedName>
        <fullName evidence="1">Uncharacterized protein</fullName>
    </submittedName>
</protein>
<evidence type="ECO:0000313" key="2">
    <source>
        <dbReference type="Proteomes" id="UP001428341"/>
    </source>
</evidence>
<name>A0AAP0QQF3_9ROSI</name>